<dbReference type="PANTHER" id="PTHR22916">
    <property type="entry name" value="GLYCOSYLTRANSFERASE"/>
    <property type="match status" value="1"/>
</dbReference>
<sequence length="79" mass="8875">MAAVRFAMNTAARDARFKVFHKENGGVSSARNLGIDNAQGEWICFVDSDDFIGENFLWDLHACLDANSDFCNYKLLINL</sequence>
<evidence type="ECO:0000259" key="3">
    <source>
        <dbReference type="Pfam" id="PF00535"/>
    </source>
</evidence>
<dbReference type="AlphaFoldDB" id="A0A060C8D2"/>
<dbReference type="InterPro" id="IPR001173">
    <property type="entry name" value="Glyco_trans_2-like"/>
</dbReference>
<dbReference type="CDD" id="cd00761">
    <property type="entry name" value="Glyco_tranf_GTA_type"/>
    <property type="match status" value="1"/>
</dbReference>
<feature type="domain" description="Glycosyltransferase 2-like" evidence="3">
    <location>
        <begin position="12"/>
        <end position="60"/>
    </location>
</feature>
<evidence type="ECO:0000256" key="2">
    <source>
        <dbReference type="ARBA" id="ARBA00022679"/>
    </source>
</evidence>
<accession>A0A060C8D2</accession>
<name>A0A060C8D2_9BACT</name>
<evidence type="ECO:0000313" key="4">
    <source>
        <dbReference type="EMBL" id="AIA91227.1"/>
    </source>
</evidence>
<evidence type="ECO:0000256" key="1">
    <source>
        <dbReference type="ARBA" id="ARBA00022676"/>
    </source>
</evidence>
<keyword evidence="2" id="KW-0808">Transferase</keyword>
<dbReference type="EMBL" id="KF123917">
    <property type="protein sequence ID" value="AIA91227.1"/>
    <property type="molecule type" value="Genomic_DNA"/>
</dbReference>
<dbReference type="InterPro" id="IPR029044">
    <property type="entry name" value="Nucleotide-diphossugar_trans"/>
</dbReference>
<dbReference type="PANTHER" id="PTHR22916:SF51">
    <property type="entry name" value="GLYCOSYLTRANSFERASE EPSH-RELATED"/>
    <property type="match status" value="1"/>
</dbReference>
<dbReference type="SUPFAM" id="SSF53448">
    <property type="entry name" value="Nucleotide-diphospho-sugar transferases"/>
    <property type="match status" value="1"/>
</dbReference>
<organism evidence="4">
    <name type="scientific">uncultured Fibrobacter sp</name>
    <dbReference type="NCBI Taxonomy" id="261512"/>
    <lineage>
        <taxon>Bacteria</taxon>
        <taxon>Pseudomonadati</taxon>
        <taxon>Fibrobacterota</taxon>
        <taxon>Fibrobacteria</taxon>
        <taxon>Fibrobacterales</taxon>
        <taxon>Fibrobacteraceae</taxon>
        <taxon>Fibrobacter</taxon>
        <taxon>environmental samples</taxon>
    </lineage>
</organism>
<protein>
    <submittedName>
        <fullName evidence="4">CAZy families GT2 protein</fullName>
    </submittedName>
</protein>
<keyword evidence="1" id="KW-0328">Glycosyltransferase</keyword>
<dbReference type="Gene3D" id="3.90.550.10">
    <property type="entry name" value="Spore Coat Polysaccharide Biosynthesis Protein SpsA, Chain A"/>
    <property type="match status" value="1"/>
</dbReference>
<reference evidence="4" key="1">
    <citation type="journal article" date="2013" name="Environ. Microbiol.">
        <title>Seasonally variable intestinal metagenomes of the red palm weevil (Rhynchophorus ferrugineus).</title>
        <authorList>
            <person name="Jia S."/>
            <person name="Zhang X."/>
            <person name="Zhang G."/>
            <person name="Yin A."/>
            <person name="Zhang S."/>
            <person name="Li F."/>
            <person name="Wang L."/>
            <person name="Zhao D."/>
            <person name="Yun Q."/>
            <person name="Tala"/>
            <person name="Wang J."/>
            <person name="Sun G."/>
            <person name="Baabdullah M."/>
            <person name="Yu X."/>
            <person name="Hu S."/>
            <person name="Al-Mssallem I.S."/>
            <person name="Yu J."/>
        </authorList>
    </citation>
    <scope>NUCLEOTIDE SEQUENCE</scope>
</reference>
<dbReference type="GO" id="GO:0016758">
    <property type="term" value="F:hexosyltransferase activity"/>
    <property type="evidence" value="ECO:0007669"/>
    <property type="project" value="UniProtKB-ARBA"/>
</dbReference>
<dbReference type="Pfam" id="PF00535">
    <property type="entry name" value="Glycos_transf_2"/>
    <property type="match status" value="1"/>
</dbReference>
<proteinExistence type="predicted"/>